<evidence type="ECO:0000313" key="2">
    <source>
        <dbReference type="EMBL" id="ABA50040.1"/>
    </source>
</evidence>
<feature type="region of interest" description="Disordered" evidence="1">
    <location>
        <begin position="251"/>
        <end position="274"/>
    </location>
</feature>
<proteinExistence type="predicted"/>
<dbReference type="EMBL" id="CP000124">
    <property type="protein sequence ID" value="ABA50040.1"/>
    <property type="molecule type" value="Genomic_DNA"/>
</dbReference>
<sequence>MGPADRKPFSVRHFRTRRFRMSLVLRAARACPCSARRALPRRRRPRPIDARRHHPPQRAASAASTAAPAVSVRSTRGPSDSAAKPRARAACSSSGASPPSGPISSVTSPAGGAAGSDANGTLARGDSSKRSSPSAGVAGSASSHASKPRTGAISGKRLRPHCSHDARTTPRQCDTRLSARSPDSLTTPRAVDSGATAATPSSTAFSITQSILSPPAMPCASVTRYGGSASAGSNASIRASAPRLSISTSRARYWPPVPSNSASASPGCSRSTCA</sequence>
<feature type="compositionally biased region" description="Low complexity" evidence="1">
    <location>
        <begin position="193"/>
        <end position="202"/>
    </location>
</feature>
<accession>Q3JNL1</accession>
<dbReference type="KEGG" id="bpm:BURPS1710b_3471"/>
<feature type="compositionally biased region" description="Low complexity" evidence="1">
    <location>
        <begin position="131"/>
        <end position="145"/>
    </location>
</feature>
<organism evidence="2 3">
    <name type="scientific">Burkholderia pseudomallei (strain 1710b)</name>
    <dbReference type="NCBI Taxonomy" id="320372"/>
    <lineage>
        <taxon>Bacteria</taxon>
        <taxon>Pseudomonadati</taxon>
        <taxon>Pseudomonadota</taxon>
        <taxon>Betaproteobacteria</taxon>
        <taxon>Burkholderiales</taxon>
        <taxon>Burkholderiaceae</taxon>
        <taxon>Burkholderia</taxon>
        <taxon>pseudomallei group</taxon>
    </lineage>
</organism>
<dbReference type="EnsemblBacteria" id="ABA50040">
    <property type="protein sequence ID" value="ABA50040"/>
    <property type="gene ID" value="BURPS1710b_3471"/>
</dbReference>
<evidence type="ECO:0000313" key="3">
    <source>
        <dbReference type="Proteomes" id="UP000002700"/>
    </source>
</evidence>
<feature type="compositionally biased region" description="Low complexity" evidence="1">
    <location>
        <begin position="88"/>
        <end position="105"/>
    </location>
</feature>
<feature type="region of interest" description="Disordered" evidence="1">
    <location>
        <begin position="36"/>
        <end position="202"/>
    </location>
</feature>
<feature type="compositionally biased region" description="Low complexity" evidence="1">
    <location>
        <begin position="58"/>
        <end position="75"/>
    </location>
</feature>
<dbReference type="HOGENOM" id="CLU_1014418_0_0_4"/>
<name>Q3JNL1_BURP1</name>
<protein>
    <submittedName>
        <fullName evidence="2">Conserved domain protein</fullName>
    </submittedName>
</protein>
<reference evidence="2 3" key="1">
    <citation type="submission" date="2005-09" db="EMBL/GenBank/DDBJ databases">
        <authorList>
            <person name="Woods D.E."/>
            <person name="Nierman W.C."/>
        </authorList>
    </citation>
    <scope>NUCLEOTIDE SEQUENCE [LARGE SCALE GENOMIC DNA]</scope>
    <source>
        <strain evidence="2 3">1710b</strain>
    </source>
</reference>
<feature type="compositionally biased region" description="Basic residues" evidence="1">
    <location>
        <begin position="38"/>
        <end position="56"/>
    </location>
</feature>
<dbReference type="AlphaFoldDB" id="Q3JNL1"/>
<dbReference type="Proteomes" id="UP000002700">
    <property type="component" value="Chromosome I"/>
</dbReference>
<gene>
    <name evidence="2" type="ordered locus">BURPS1710b_3471</name>
</gene>
<evidence type="ECO:0000256" key="1">
    <source>
        <dbReference type="SAM" id="MobiDB-lite"/>
    </source>
</evidence>